<name>A0ABV4WMU9_9CYAN</name>
<evidence type="ECO:0000313" key="2">
    <source>
        <dbReference type="Proteomes" id="UP001576780"/>
    </source>
</evidence>
<dbReference type="PANTHER" id="PTHR39550">
    <property type="entry name" value="SLL0658 PROTEIN"/>
    <property type="match status" value="1"/>
</dbReference>
<dbReference type="Pfam" id="PF11848">
    <property type="entry name" value="DUF3368"/>
    <property type="match status" value="1"/>
</dbReference>
<dbReference type="InterPro" id="IPR021799">
    <property type="entry name" value="PIN-like_prokaryotic"/>
</dbReference>
<proteinExistence type="predicted"/>
<sequence length="166" mass="18515">MIIVSDTSPINGLVIVGYLLLLQQLYERVLIPPAVADELRRGGEDNSRIIDALSLDWIEVYQPSDYQLIETLQTEYNLDRGESEAIALALELNAEELLIDERLGRRQAVRLGLSITGLLGILLVAKRRGLVREIRPIIDNLIEQASFRVSDSLYIEVLAAASETSD</sequence>
<reference evidence="1 2" key="1">
    <citation type="submission" date="2024-09" db="EMBL/GenBank/DDBJ databases">
        <title>Floridaenema gen nov. (Aerosakkonemataceae, Aerosakkonematales ord. nov., Cyanobacteria) from benthic tropical and subtropical fresh waters, with the description of four new species.</title>
        <authorList>
            <person name="Moretto J.A."/>
            <person name="Berthold D.E."/>
            <person name="Lefler F.W."/>
            <person name="Huang I.-S."/>
            <person name="Laughinghouse H. IV."/>
        </authorList>
    </citation>
    <scope>NUCLEOTIDE SEQUENCE [LARGE SCALE GENOMIC DNA]</scope>
    <source>
        <strain evidence="1 2">BLCC-F167</strain>
    </source>
</reference>
<dbReference type="EMBL" id="JBHFNT010000144">
    <property type="protein sequence ID" value="MFB2836261.1"/>
    <property type="molecule type" value="Genomic_DNA"/>
</dbReference>
<dbReference type="PANTHER" id="PTHR39550:SF1">
    <property type="entry name" value="SLL0658 PROTEIN"/>
    <property type="match status" value="1"/>
</dbReference>
<gene>
    <name evidence="1" type="ORF">ACE1CA_17135</name>
</gene>
<organism evidence="1 2">
    <name type="scientific">Floridaenema evergladense BLCC-F167</name>
    <dbReference type="NCBI Taxonomy" id="3153639"/>
    <lineage>
        <taxon>Bacteria</taxon>
        <taxon>Bacillati</taxon>
        <taxon>Cyanobacteriota</taxon>
        <taxon>Cyanophyceae</taxon>
        <taxon>Oscillatoriophycideae</taxon>
        <taxon>Aerosakkonematales</taxon>
        <taxon>Aerosakkonemataceae</taxon>
        <taxon>Floridanema</taxon>
        <taxon>Floridanema evergladense</taxon>
    </lineage>
</organism>
<comment type="caution">
    <text evidence="1">The sequence shown here is derived from an EMBL/GenBank/DDBJ whole genome shotgun (WGS) entry which is preliminary data.</text>
</comment>
<dbReference type="Proteomes" id="UP001576780">
    <property type="component" value="Unassembled WGS sequence"/>
</dbReference>
<protein>
    <submittedName>
        <fullName evidence="1">DUF3368 domain-containing protein</fullName>
    </submittedName>
</protein>
<accession>A0ABV4WMU9</accession>
<evidence type="ECO:0000313" key="1">
    <source>
        <dbReference type="EMBL" id="MFB2836261.1"/>
    </source>
</evidence>
<keyword evidence="2" id="KW-1185">Reference proteome</keyword>